<dbReference type="SUPFAM" id="SSF50630">
    <property type="entry name" value="Acid proteases"/>
    <property type="match status" value="1"/>
</dbReference>
<dbReference type="PROSITE" id="PS00141">
    <property type="entry name" value="ASP_PROTEASE"/>
    <property type="match status" value="1"/>
</dbReference>
<dbReference type="PROSITE" id="PS51767">
    <property type="entry name" value="PEPTIDASE_A1"/>
    <property type="match status" value="1"/>
</dbReference>
<proteinExistence type="inferred from homology"/>
<dbReference type="InterPro" id="IPR001461">
    <property type="entry name" value="Aspartic_peptidase_A1"/>
</dbReference>
<reference evidence="2" key="1">
    <citation type="submission" date="2015-05" db="UniProtKB">
        <authorList>
            <consortium name="EnsemblMetazoa"/>
        </authorList>
    </citation>
    <scope>IDENTIFICATION</scope>
</reference>
<evidence type="ECO:0000313" key="3">
    <source>
        <dbReference type="Proteomes" id="UP000015103"/>
    </source>
</evidence>
<dbReference type="InParanoid" id="T1I886"/>
<dbReference type="InterPro" id="IPR001969">
    <property type="entry name" value="Aspartic_peptidase_AS"/>
</dbReference>
<evidence type="ECO:0000256" key="1">
    <source>
        <dbReference type="ARBA" id="ARBA00007447"/>
    </source>
</evidence>
<name>T1I886_RHOPR</name>
<dbReference type="Gene3D" id="2.40.70.10">
    <property type="entry name" value="Acid Proteases"/>
    <property type="match status" value="1"/>
</dbReference>
<organism evidence="2 3">
    <name type="scientific">Rhodnius prolixus</name>
    <name type="common">Triatomid bug</name>
    <dbReference type="NCBI Taxonomy" id="13249"/>
    <lineage>
        <taxon>Eukaryota</taxon>
        <taxon>Metazoa</taxon>
        <taxon>Ecdysozoa</taxon>
        <taxon>Arthropoda</taxon>
        <taxon>Hexapoda</taxon>
        <taxon>Insecta</taxon>
        <taxon>Pterygota</taxon>
        <taxon>Neoptera</taxon>
        <taxon>Paraneoptera</taxon>
        <taxon>Hemiptera</taxon>
        <taxon>Heteroptera</taxon>
        <taxon>Panheteroptera</taxon>
        <taxon>Cimicomorpha</taxon>
        <taxon>Reduviidae</taxon>
        <taxon>Triatominae</taxon>
        <taxon>Rhodnius</taxon>
    </lineage>
</organism>
<dbReference type="InterPro" id="IPR033121">
    <property type="entry name" value="PEPTIDASE_A1"/>
</dbReference>
<comment type="similarity">
    <text evidence="1">Belongs to the peptidase A1 family.</text>
</comment>
<dbReference type="GO" id="GO:0004190">
    <property type="term" value="F:aspartic-type endopeptidase activity"/>
    <property type="evidence" value="ECO:0007669"/>
    <property type="project" value="InterPro"/>
</dbReference>
<evidence type="ECO:0000313" key="2">
    <source>
        <dbReference type="EnsemblMetazoa" id="RPRC012508-PA"/>
    </source>
</evidence>
<dbReference type="EMBL" id="ACPB03028791">
    <property type="status" value="NOT_ANNOTATED_CDS"/>
    <property type="molecule type" value="Genomic_DNA"/>
</dbReference>
<protein>
    <submittedName>
        <fullName evidence="2">Peptidase A1 domain-containing protein</fullName>
    </submittedName>
</protein>
<dbReference type="PANTHER" id="PTHR47966">
    <property type="entry name" value="BETA-SITE APP-CLEAVING ENZYME, ISOFORM A-RELATED"/>
    <property type="match status" value="1"/>
</dbReference>
<dbReference type="VEuPathDB" id="VectorBase:RPRC012508"/>
<dbReference type="EnsemblMetazoa" id="RPRC012508-RA">
    <property type="protein sequence ID" value="RPRC012508-PA"/>
    <property type="gene ID" value="RPRC012508"/>
</dbReference>
<dbReference type="eggNOG" id="KOG1339">
    <property type="taxonomic scope" value="Eukaryota"/>
</dbReference>
<dbReference type="InterPro" id="IPR021109">
    <property type="entry name" value="Peptidase_aspartic_dom_sf"/>
</dbReference>
<sequence length="147" mass="16810">MKFTLLLILFIGTAVSISGILRVPLHKMYKEPREYHDSRRRQNRAQQSSTLFRVARNGVKNIKNNLNAAYYGEISLGTPPQYFSVIFDTGSSNLWVPSSSCYLSLACWNHQYYKRSQSSTYRKDGRHIKISYGTGEVKGFLSTDTLT</sequence>
<dbReference type="FunFam" id="2.40.70.10:FF:000008">
    <property type="entry name" value="Cathepsin D"/>
    <property type="match status" value="1"/>
</dbReference>
<dbReference type="GO" id="GO:0006508">
    <property type="term" value="P:proteolysis"/>
    <property type="evidence" value="ECO:0007669"/>
    <property type="project" value="InterPro"/>
</dbReference>
<accession>T1I886</accession>
<keyword evidence="3" id="KW-1185">Reference proteome</keyword>
<dbReference type="PANTHER" id="PTHR47966:SF51">
    <property type="entry name" value="BETA-SITE APP-CLEAVING ENZYME, ISOFORM A-RELATED"/>
    <property type="match status" value="1"/>
</dbReference>
<dbReference type="HOGENOM" id="CLU_013253_5_3_1"/>
<dbReference type="Pfam" id="PF00026">
    <property type="entry name" value="Asp"/>
    <property type="match status" value="1"/>
</dbReference>
<dbReference type="Proteomes" id="UP000015103">
    <property type="component" value="Unassembled WGS sequence"/>
</dbReference>
<dbReference type="AlphaFoldDB" id="T1I886"/>
<dbReference type="STRING" id="13249.T1I886"/>
<dbReference type="OMA" id="KEPREYH"/>